<name>A0A6S7B160_9BURK</name>
<evidence type="ECO:0000256" key="1">
    <source>
        <dbReference type="SAM" id="Phobius"/>
    </source>
</evidence>
<accession>A0A6S7B160</accession>
<dbReference type="RefSeq" id="WP_175104387.1">
    <property type="nucleotide sequence ID" value="NZ_CADIKM010000006.1"/>
</dbReference>
<gene>
    <name evidence="2" type="ORF">LMG28138_01776</name>
</gene>
<keyword evidence="1" id="KW-0472">Membrane</keyword>
<evidence type="ECO:0000313" key="3">
    <source>
        <dbReference type="Proteomes" id="UP000494115"/>
    </source>
</evidence>
<keyword evidence="1" id="KW-1133">Transmembrane helix</keyword>
<sequence length="248" mass="26100">MAKGDQQDIVSRLQSYLPRGWFGDLALAEILNGVLNGIASALSIMYTLIMFFWAQTRLQTSSGGWIDIWASDFLGTSLPRKQGESGASYIARIQLAIFQKRVTRPAMESMLTQLTGNAPIIFEPARPLDTGCLGANTGVASFCGVARMGSIACPFSALITAYRPQVAGGSLGAAYSNAAAWSALATPLSHGYTGSLAAEVTAASDADIYAAINACRPIATNIGVCITNYGIPPFTLDQTFILDAATIS</sequence>
<keyword evidence="1" id="KW-0812">Transmembrane</keyword>
<dbReference type="Proteomes" id="UP000494115">
    <property type="component" value="Unassembled WGS sequence"/>
</dbReference>
<reference evidence="2 3" key="1">
    <citation type="submission" date="2020-04" db="EMBL/GenBank/DDBJ databases">
        <authorList>
            <person name="De Canck E."/>
        </authorList>
    </citation>
    <scope>NUCLEOTIDE SEQUENCE [LARGE SCALE GENOMIC DNA]</scope>
    <source>
        <strain evidence="2 3">LMG 28138</strain>
    </source>
</reference>
<dbReference type="AlphaFoldDB" id="A0A6S7B160"/>
<dbReference type="EMBL" id="CADIKM010000006">
    <property type="protein sequence ID" value="CAB3784273.1"/>
    <property type="molecule type" value="Genomic_DNA"/>
</dbReference>
<keyword evidence="3" id="KW-1185">Reference proteome</keyword>
<feature type="transmembrane region" description="Helical" evidence="1">
    <location>
        <begin position="30"/>
        <end position="53"/>
    </location>
</feature>
<protein>
    <submittedName>
        <fullName evidence="2">Uncharacterized protein</fullName>
    </submittedName>
</protein>
<organism evidence="2 3">
    <name type="scientific">Pararobbsia alpina</name>
    <dbReference type="NCBI Taxonomy" id="621374"/>
    <lineage>
        <taxon>Bacteria</taxon>
        <taxon>Pseudomonadati</taxon>
        <taxon>Pseudomonadota</taxon>
        <taxon>Betaproteobacteria</taxon>
        <taxon>Burkholderiales</taxon>
        <taxon>Burkholderiaceae</taxon>
        <taxon>Pararobbsia</taxon>
    </lineage>
</organism>
<proteinExistence type="predicted"/>
<evidence type="ECO:0000313" key="2">
    <source>
        <dbReference type="EMBL" id="CAB3784273.1"/>
    </source>
</evidence>